<feature type="transmembrane region" description="Helical" evidence="7">
    <location>
        <begin position="187"/>
        <end position="208"/>
    </location>
</feature>
<feature type="transmembrane region" description="Helical" evidence="7">
    <location>
        <begin position="77"/>
        <end position="101"/>
    </location>
</feature>
<feature type="domain" description="ABC transmembrane type-1" evidence="8">
    <location>
        <begin position="73"/>
        <end position="265"/>
    </location>
</feature>
<evidence type="ECO:0000259" key="8">
    <source>
        <dbReference type="PROSITE" id="PS50928"/>
    </source>
</evidence>
<keyword evidence="5 7" id="KW-1133">Transmembrane helix</keyword>
<comment type="caution">
    <text evidence="9">The sequence shown here is derived from an EMBL/GenBank/DDBJ whole genome shotgun (WGS) entry which is preliminary data.</text>
</comment>
<dbReference type="Pfam" id="PF12911">
    <property type="entry name" value="OppC_N"/>
    <property type="match status" value="1"/>
</dbReference>
<dbReference type="Gene3D" id="1.10.3720.10">
    <property type="entry name" value="MetI-like"/>
    <property type="match status" value="1"/>
</dbReference>
<evidence type="ECO:0000313" key="9">
    <source>
        <dbReference type="EMBL" id="TGG93908.1"/>
    </source>
</evidence>
<reference evidence="9 10" key="1">
    <citation type="submission" date="2019-04" db="EMBL/GenBank/DDBJ databases">
        <title>Natronospirillum operosus gen. nov., sp. nov., a haloalkaliphilic satellite isolated from decaying biomass of laboratory culture of cyanobacterium Geitlerinema sp. and proposal of Natronospirillaceae fam. nov. and Saccharospirillaceae fam. nov.</title>
        <authorList>
            <person name="Kevbrin V."/>
            <person name="Boltyanskaya Y."/>
            <person name="Koziaeva V."/>
            <person name="Grouzdev D.S."/>
            <person name="Park M."/>
            <person name="Cho J."/>
        </authorList>
    </citation>
    <scope>NUCLEOTIDE SEQUENCE [LARGE SCALE GENOMIC DNA]</scope>
    <source>
        <strain evidence="9 10">G-116</strain>
    </source>
</reference>
<dbReference type="Pfam" id="PF00528">
    <property type="entry name" value="BPD_transp_1"/>
    <property type="match status" value="1"/>
</dbReference>
<protein>
    <submittedName>
        <fullName evidence="9">ABC transporter permease</fullName>
    </submittedName>
</protein>
<evidence type="ECO:0000256" key="7">
    <source>
        <dbReference type="RuleBase" id="RU363032"/>
    </source>
</evidence>
<accession>A0A4Z0WGJ4</accession>
<name>A0A4Z0WGJ4_9GAMM</name>
<comment type="subcellular location">
    <subcellularLocation>
        <location evidence="1 7">Cell membrane</location>
        <topology evidence="1 7">Multi-pass membrane protein</topology>
    </subcellularLocation>
</comment>
<evidence type="ECO:0000256" key="6">
    <source>
        <dbReference type="ARBA" id="ARBA00023136"/>
    </source>
</evidence>
<sequence>MSILISILRQNWKARLGVLIVLGFVLLAIFGPWFAEFAPERRVGLPHQPPDGSHWLGTTRMGQDVFSQFVHGARTSLAVGFGAGFIVAALGTLIGVVAGYFRGKVDEFLTFLTNVALVIPNLPLLLVLAAFIGSASPLVIMLIIGFTSWSWGARVIRAQTLALRDREFVHAAELLGEPRWRIIGVEILPNLVSIVGINFIGSVIYAVLTQATIEYLGLGNPLDVSWGIMLYNAQNSAALYVGAWWEVLAPCVAIALLGAGLALLNFAIDEMANPRLRTYRLNRRVRQRMAALSGKEVSA</sequence>
<dbReference type="GO" id="GO:0071916">
    <property type="term" value="F:dipeptide transmembrane transporter activity"/>
    <property type="evidence" value="ECO:0007669"/>
    <property type="project" value="TreeGrafter"/>
</dbReference>
<comment type="similarity">
    <text evidence="7">Belongs to the binding-protein-dependent transport system permease family.</text>
</comment>
<evidence type="ECO:0000313" key="10">
    <source>
        <dbReference type="Proteomes" id="UP000297475"/>
    </source>
</evidence>
<keyword evidence="10" id="KW-1185">Reference proteome</keyword>
<keyword evidence="6 7" id="KW-0472">Membrane</keyword>
<dbReference type="GO" id="GO:0005886">
    <property type="term" value="C:plasma membrane"/>
    <property type="evidence" value="ECO:0007669"/>
    <property type="project" value="UniProtKB-SubCell"/>
</dbReference>
<feature type="transmembrane region" description="Helical" evidence="7">
    <location>
        <begin position="247"/>
        <end position="268"/>
    </location>
</feature>
<dbReference type="PANTHER" id="PTHR43386">
    <property type="entry name" value="OLIGOPEPTIDE TRANSPORT SYSTEM PERMEASE PROTEIN APPC"/>
    <property type="match status" value="1"/>
</dbReference>
<organism evidence="9 10">
    <name type="scientific">Natronospirillum operosum</name>
    <dbReference type="NCBI Taxonomy" id="2759953"/>
    <lineage>
        <taxon>Bacteria</taxon>
        <taxon>Pseudomonadati</taxon>
        <taxon>Pseudomonadota</taxon>
        <taxon>Gammaproteobacteria</taxon>
        <taxon>Oceanospirillales</taxon>
        <taxon>Natronospirillaceae</taxon>
        <taxon>Natronospirillum</taxon>
    </lineage>
</organism>
<dbReference type="CDD" id="cd06261">
    <property type="entry name" value="TM_PBP2"/>
    <property type="match status" value="1"/>
</dbReference>
<dbReference type="EMBL" id="SRMF01000002">
    <property type="protein sequence ID" value="TGG93908.1"/>
    <property type="molecule type" value="Genomic_DNA"/>
</dbReference>
<dbReference type="SUPFAM" id="SSF161098">
    <property type="entry name" value="MetI-like"/>
    <property type="match status" value="1"/>
</dbReference>
<feature type="transmembrane region" description="Helical" evidence="7">
    <location>
        <begin position="12"/>
        <end position="35"/>
    </location>
</feature>
<proteinExistence type="inferred from homology"/>
<dbReference type="InterPro" id="IPR050366">
    <property type="entry name" value="BP-dependent_transpt_permease"/>
</dbReference>
<dbReference type="PANTHER" id="PTHR43386:SF1">
    <property type="entry name" value="D,D-DIPEPTIDE TRANSPORT SYSTEM PERMEASE PROTEIN DDPC-RELATED"/>
    <property type="match status" value="1"/>
</dbReference>
<keyword evidence="2 7" id="KW-0813">Transport</keyword>
<evidence type="ECO:0000256" key="1">
    <source>
        <dbReference type="ARBA" id="ARBA00004651"/>
    </source>
</evidence>
<dbReference type="InterPro" id="IPR025966">
    <property type="entry name" value="OppC_N"/>
</dbReference>
<evidence type="ECO:0000256" key="2">
    <source>
        <dbReference type="ARBA" id="ARBA00022448"/>
    </source>
</evidence>
<evidence type="ECO:0000256" key="4">
    <source>
        <dbReference type="ARBA" id="ARBA00022692"/>
    </source>
</evidence>
<keyword evidence="4 7" id="KW-0812">Transmembrane</keyword>
<feature type="transmembrane region" description="Helical" evidence="7">
    <location>
        <begin position="108"/>
        <end position="132"/>
    </location>
</feature>
<dbReference type="PROSITE" id="PS50928">
    <property type="entry name" value="ABC_TM1"/>
    <property type="match status" value="1"/>
</dbReference>
<keyword evidence="3" id="KW-1003">Cell membrane</keyword>
<dbReference type="AlphaFoldDB" id="A0A4Z0WGJ4"/>
<dbReference type="RefSeq" id="WP_135482454.1">
    <property type="nucleotide sequence ID" value="NZ_SRMF01000002.1"/>
</dbReference>
<dbReference type="InterPro" id="IPR000515">
    <property type="entry name" value="MetI-like"/>
</dbReference>
<evidence type="ECO:0000256" key="3">
    <source>
        <dbReference type="ARBA" id="ARBA00022475"/>
    </source>
</evidence>
<dbReference type="InterPro" id="IPR035906">
    <property type="entry name" value="MetI-like_sf"/>
</dbReference>
<feature type="transmembrane region" description="Helical" evidence="7">
    <location>
        <begin position="138"/>
        <end position="156"/>
    </location>
</feature>
<dbReference type="OrthoDB" id="9789244at2"/>
<gene>
    <name evidence="9" type="ORF">E4656_06890</name>
</gene>
<evidence type="ECO:0000256" key="5">
    <source>
        <dbReference type="ARBA" id="ARBA00022989"/>
    </source>
</evidence>
<dbReference type="Proteomes" id="UP000297475">
    <property type="component" value="Unassembled WGS sequence"/>
</dbReference>